<keyword evidence="3 5" id="KW-0238">DNA-binding</keyword>
<organism evidence="7 8">
    <name type="scientific">Streptosporangium fragile</name>
    <dbReference type="NCBI Taxonomy" id="46186"/>
    <lineage>
        <taxon>Bacteria</taxon>
        <taxon>Bacillati</taxon>
        <taxon>Actinomycetota</taxon>
        <taxon>Actinomycetes</taxon>
        <taxon>Streptosporangiales</taxon>
        <taxon>Streptosporangiaceae</taxon>
        <taxon>Streptosporangium</taxon>
    </lineage>
</organism>
<dbReference type="SUPFAM" id="SSF52540">
    <property type="entry name" value="P-loop containing nucleoside triphosphate hydrolases"/>
    <property type="match status" value="1"/>
</dbReference>
<feature type="domain" description="OmpR/PhoB-type" evidence="6">
    <location>
        <begin position="1"/>
        <end position="98"/>
    </location>
</feature>
<dbReference type="Pfam" id="PF13191">
    <property type="entry name" value="AAA_16"/>
    <property type="match status" value="1"/>
</dbReference>
<dbReference type="PROSITE" id="PS51755">
    <property type="entry name" value="OMPR_PHOB"/>
    <property type="match status" value="1"/>
</dbReference>
<keyword evidence="2" id="KW-0805">Transcription regulation</keyword>
<evidence type="ECO:0000256" key="1">
    <source>
        <dbReference type="ARBA" id="ARBA00005820"/>
    </source>
</evidence>
<dbReference type="Gene3D" id="1.10.10.10">
    <property type="entry name" value="Winged helix-like DNA-binding domain superfamily/Winged helix DNA-binding domain"/>
    <property type="match status" value="1"/>
</dbReference>
<dbReference type="PANTHER" id="PTHR35807:SF1">
    <property type="entry name" value="TRANSCRIPTIONAL REGULATOR REDD"/>
    <property type="match status" value="1"/>
</dbReference>
<dbReference type="SUPFAM" id="SSF48452">
    <property type="entry name" value="TPR-like"/>
    <property type="match status" value="1"/>
</dbReference>
<dbReference type="SMART" id="SM00862">
    <property type="entry name" value="Trans_reg_C"/>
    <property type="match status" value="1"/>
</dbReference>
<dbReference type="CDD" id="cd00009">
    <property type="entry name" value="AAA"/>
    <property type="match status" value="1"/>
</dbReference>
<dbReference type="InterPro" id="IPR005158">
    <property type="entry name" value="BTAD"/>
</dbReference>
<keyword evidence="4" id="KW-0804">Transcription</keyword>
<dbReference type="Pfam" id="PF03704">
    <property type="entry name" value="BTAD"/>
    <property type="match status" value="1"/>
</dbReference>
<dbReference type="Gene3D" id="1.25.40.10">
    <property type="entry name" value="Tetratricopeptide repeat domain"/>
    <property type="match status" value="1"/>
</dbReference>
<dbReference type="InterPro" id="IPR016032">
    <property type="entry name" value="Sig_transdc_resp-reg_C-effctor"/>
</dbReference>
<comment type="caution">
    <text evidence="7">The sequence shown here is derived from an EMBL/GenBank/DDBJ whole genome shotgun (WGS) entry which is preliminary data.</text>
</comment>
<feature type="DNA-binding region" description="OmpR/PhoB-type" evidence="5">
    <location>
        <begin position="1"/>
        <end position="98"/>
    </location>
</feature>
<dbReference type="InterPro" id="IPR003593">
    <property type="entry name" value="AAA+_ATPase"/>
</dbReference>
<sequence length="1073" mass="115492">MDFRVLGPVGVIAGDGTVLDVGPYQQRVVLSLCILAAPRPVAPSRMIDALWGDEAPPGALNTVQAYISKLRRVFEPGRRRSAPPTILIGGPGGYALDVAETAVDLGRARAHAAEGRRLAAAGDHGGAGRELRLALREWRGEPLTDFAQTAWAEEEAAHLAEFRLTLEEDLAAADLALGRGAALTGGLTRLVGAHPFRERLRVLAAHALYQAGRQADALGVLAEGRRRLVEELGLDPDPRSREMERRILAQDPALTPRLQAEAGAREAAPLVGRRAETEALETAVAGDGHRVVLLAGEPGIGKTSLAEHAARVARSRGHRVVWGRCWDGAGAPPFWPWTQAVQDLVGRDGELAQLAGAGAGQFELYEAFARLLNEHGRVVVVLDDLQWADTSSLRLLEFLAATRLCPELTVIATYRDTDVRRGGALEHALGALVRLPHVRRLPLRGLAEEEIREYLGRAGADPGRAAEMSRLTAGNPFFLGEVLQLGETPEALSDVVRGRMAGLPPDTEEVLTVAALLGRDADTGILLRVVGLPEERVLDILDAAVGARLLAEGAGSTCRFVHDIVRDVLREALPPLRRRRLHVRVAEVLEERTGTRLTEIAHHYREGLPNPRTTGKAIGYTRRAAAQAMAQFAPEDAVENLERALALLDRLPRSDDALRCDLLLDLAEAQAAAGMSLAAHACLEAAAGIAEELGDDSRLARAVLGFSDPIHLAMYEEMTGIDRLAERIGRVLASDLAEDSPWRARLLAAAALTGSTGRPVGRSVEMAAEAVRLARRTGDDRTLSRALIVQEILLRSDHDHARRRAVVDEIVEIGRRTGDLATEWIGRENEYVELSAQGAAGRAAELLAWLRATAERLRLPSLVSLAAWQAAVHAYLTGRFADALTAADESAAAYPEGVLGRGDARLRRETFRFLRLRADGRAGEALTLAEEMLAHRPGQRPWRILRCLALLDLGRAGEVRAVFAELAGDDFAPIIPDLAYRFMPDAVSEICAALGDKAAGKTLYAGLTPNAGRLLGWSLTDLCLARLALLGGDRDRAAAHLRAAEEFAGRAGTRVYDPALRALAERLRDGGAG</sequence>
<dbReference type="InterPro" id="IPR027417">
    <property type="entry name" value="P-loop_NTPase"/>
</dbReference>
<dbReference type="SMART" id="SM01043">
    <property type="entry name" value="BTAD"/>
    <property type="match status" value="1"/>
</dbReference>
<dbReference type="EMBL" id="BAAAVI010000015">
    <property type="protein sequence ID" value="GAA2866178.1"/>
    <property type="molecule type" value="Genomic_DNA"/>
</dbReference>
<dbReference type="RefSeq" id="WP_344970805.1">
    <property type="nucleotide sequence ID" value="NZ_BAAAVI010000015.1"/>
</dbReference>
<dbReference type="InterPro" id="IPR036388">
    <property type="entry name" value="WH-like_DNA-bd_sf"/>
</dbReference>
<proteinExistence type="inferred from homology"/>
<evidence type="ECO:0000259" key="6">
    <source>
        <dbReference type="PROSITE" id="PS51755"/>
    </source>
</evidence>
<evidence type="ECO:0000313" key="7">
    <source>
        <dbReference type="EMBL" id="GAA2866178.1"/>
    </source>
</evidence>
<evidence type="ECO:0000256" key="2">
    <source>
        <dbReference type="ARBA" id="ARBA00023015"/>
    </source>
</evidence>
<comment type="similarity">
    <text evidence="1">Belongs to the AfsR/DnrI/RedD regulatory family.</text>
</comment>
<evidence type="ECO:0000256" key="5">
    <source>
        <dbReference type="PROSITE-ProRule" id="PRU01091"/>
    </source>
</evidence>
<evidence type="ECO:0000313" key="8">
    <source>
        <dbReference type="Proteomes" id="UP001500831"/>
    </source>
</evidence>
<dbReference type="InterPro" id="IPR041664">
    <property type="entry name" value="AAA_16"/>
</dbReference>
<dbReference type="Proteomes" id="UP001500831">
    <property type="component" value="Unassembled WGS sequence"/>
</dbReference>
<accession>A0ABN3VVX2</accession>
<reference evidence="7 8" key="1">
    <citation type="journal article" date="2019" name="Int. J. Syst. Evol. Microbiol.">
        <title>The Global Catalogue of Microorganisms (GCM) 10K type strain sequencing project: providing services to taxonomists for standard genome sequencing and annotation.</title>
        <authorList>
            <consortium name="The Broad Institute Genomics Platform"/>
            <consortium name="The Broad Institute Genome Sequencing Center for Infectious Disease"/>
            <person name="Wu L."/>
            <person name="Ma J."/>
        </authorList>
    </citation>
    <scope>NUCLEOTIDE SEQUENCE [LARGE SCALE GENOMIC DNA]</scope>
    <source>
        <strain evidence="7 8">JCM 6242</strain>
    </source>
</reference>
<dbReference type="InterPro" id="IPR051677">
    <property type="entry name" value="AfsR-DnrI-RedD_regulator"/>
</dbReference>
<evidence type="ECO:0000256" key="3">
    <source>
        <dbReference type="ARBA" id="ARBA00023125"/>
    </source>
</evidence>
<name>A0ABN3VVX2_9ACTN</name>
<keyword evidence="8" id="KW-1185">Reference proteome</keyword>
<evidence type="ECO:0000256" key="4">
    <source>
        <dbReference type="ARBA" id="ARBA00023163"/>
    </source>
</evidence>
<protein>
    <submittedName>
        <fullName evidence="7">BTAD domain-containing putative transcriptional regulator</fullName>
    </submittedName>
</protein>
<gene>
    <name evidence="7" type="ORF">GCM10010517_25610</name>
</gene>
<dbReference type="InterPro" id="IPR011990">
    <property type="entry name" value="TPR-like_helical_dom_sf"/>
</dbReference>
<dbReference type="PANTHER" id="PTHR35807">
    <property type="entry name" value="TRANSCRIPTIONAL REGULATOR REDD-RELATED"/>
    <property type="match status" value="1"/>
</dbReference>
<dbReference type="SUPFAM" id="SSF46894">
    <property type="entry name" value="C-terminal effector domain of the bipartite response regulators"/>
    <property type="match status" value="1"/>
</dbReference>
<dbReference type="CDD" id="cd15831">
    <property type="entry name" value="BTAD"/>
    <property type="match status" value="1"/>
</dbReference>
<dbReference type="SMART" id="SM00382">
    <property type="entry name" value="AAA"/>
    <property type="match status" value="1"/>
</dbReference>
<dbReference type="Gene3D" id="3.40.50.300">
    <property type="entry name" value="P-loop containing nucleotide triphosphate hydrolases"/>
    <property type="match status" value="1"/>
</dbReference>
<dbReference type="InterPro" id="IPR001867">
    <property type="entry name" value="OmpR/PhoB-type_DNA-bd"/>
</dbReference>
<dbReference type="PRINTS" id="PR00364">
    <property type="entry name" value="DISEASERSIST"/>
</dbReference>